<protein>
    <submittedName>
        <fullName evidence="2">Transmembrane protein</fullName>
    </submittedName>
</protein>
<evidence type="ECO:0000313" key="1">
    <source>
        <dbReference type="Proteomes" id="UP000887580"/>
    </source>
</evidence>
<sequence length="309" mass="34745">MAAPPVAFRAKSAGNQPTGSFPPTVYYRDTYGLQPVYERKFTDSLTTDGSDDSDATKSTIRTTLNIFHHHNNPNMFESQTSKNTDATPSYHVEQILTNQVLTSKARALWILTLIAFASALQLLLFAIVCIFFGGAPYFLSLICSILFMANAITLGYFIRRQPLRLMLIVCCITTSISFILCVGLFFWTAYLIHAEDRDIRKEGFDYSRANLLSTNRIVTNTRIAMYSLHMILTPIQALCCAAILYILYETLKSLNEDAVTKGYFFTNPSGHQTVLVPIELKQVRRFENDQELENISIGVQTSGTTRDLV</sequence>
<dbReference type="WBParaSite" id="PS1159_v2.g11946.t1">
    <property type="protein sequence ID" value="PS1159_v2.g11946.t1"/>
    <property type="gene ID" value="PS1159_v2.g11946"/>
</dbReference>
<accession>A0AC35EY86</accession>
<evidence type="ECO:0000313" key="2">
    <source>
        <dbReference type="WBParaSite" id="PS1159_v2.g11946.t1"/>
    </source>
</evidence>
<dbReference type="Proteomes" id="UP000887580">
    <property type="component" value="Unplaced"/>
</dbReference>
<reference evidence="2" key="1">
    <citation type="submission" date="2022-11" db="UniProtKB">
        <authorList>
            <consortium name="WormBaseParasite"/>
        </authorList>
    </citation>
    <scope>IDENTIFICATION</scope>
</reference>
<proteinExistence type="predicted"/>
<name>A0AC35EY86_9BILA</name>
<organism evidence="1 2">
    <name type="scientific">Panagrolaimus sp. PS1159</name>
    <dbReference type="NCBI Taxonomy" id="55785"/>
    <lineage>
        <taxon>Eukaryota</taxon>
        <taxon>Metazoa</taxon>
        <taxon>Ecdysozoa</taxon>
        <taxon>Nematoda</taxon>
        <taxon>Chromadorea</taxon>
        <taxon>Rhabditida</taxon>
        <taxon>Tylenchina</taxon>
        <taxon>Panagrolaimomorpha</taxon>
        <taxon>Panagrolaimoidea</taxon>
        <taxon>Panagrolaimidae</taxon>
        <taxon>Panagrolaimus</taxon>
    </lineage>
</organism>